<protein>
    <submittedName>
        <fullName evidence="2">Uncharacterized protein</fullName>
    </submittedName>
</protein>
<feature type="region of interest" description="Disordered" evidence="1">
    <location>
        <begin position="98"/>
        <end position="121"/>
    </location>
</feature>
<evidence type="ECO:0000313" key="2">
    <source>
        <dbReference type="EMBL" id="ABP69633.1"/>
    </source>
</evidence>
<accession>A4WQG9</accession>
<dbReference type="KEGG" id="rsq:Rsph17025_0727"/>
<reference evidence="2" key="1">
    <citation type="submission" date="2007-04" db="EMBL/GenBank/DDBJ databases">
        <title>Complete sequence of chromosome of Rhodobacter sphaeroides ATCC 17025.</title>
        <authorList>
            <consortium name="US DOE Joint Genome Institute"/>
            <person name="Copeland A."/>
            <person name="Lucas S."/>
            <person name="Lapidus A."/>
            <person name="Barry K."/>
            <person name="Detter J.C."/>
            <person name="Glavina del Rio T."/>
            <person name="Hammon N."/>
            <person name="Israni S."/>
            <person name="Dalin E."/>
            <person name="Tice H."/>
            <person name="Pitluck S."/>
            <person name="Chertkov O."/>
            <person name="Brettin T."/>
            <person name="Bruce D."/>
            <person name="Han C."/>
            <person name="Schmutz J."/>
            <person name="Larimer F."/>
            <person name="Land M."/>
            <person name="Hauser L."/>
            <person name="Kyrpides N."/>
            <person name="Kim E."/>
            <person name="Richardson P."/>
            <person name="Mackenzie C."/>
            <person name="Choudhary M."/>
            <person name="Donohue T.J."/>
            <person name="Kaplan S."/>
        </authorList>
    </citation>
    <scope>NUCLEOTIDE SEQUENCE [LARGE SCALE GENOMIC DNA]</scope>
    <source>
        <strain evidence="2">ATCC 17025</strain>
    </source>
</reference>
<organism evidence="2">
    <name type="scientific">Cereibacter sphaeroides (strain ATCC 17025 / ATH 2.4.3)</name>
    <name type="common">Rhodobacter sphaeroides</name>
    <dbReference type="NCBI Taxonomy" id="349102"/>
    <lineage>
        <taxon>Bacteria</taxon>
        <taxon>Pseudomonadati</taxon>
        <taxon>Pseudomonadota</taxon>
        <taxon>Alphaproteobacteria</taxon>
        <taxon>Rhodobacterales</taxon>
        <taxon>Paracoccaceae</taxon>
        <taxon>Cereibacter</taxon>
    </lineage>
</organism>
<dbReference type="AlphaFoldDB" id="A4WQG9"/>
<gene>
    <name evidence="2" type="ordered locus">Rsph17025_0727</name>
</gene>
<feature type="region of interest" description="Disordered" evidence="1">
    <location>
        <begin position="1"/>
        <end position="33"/>
    </location>
</feature>
<sequence length="121" mass="14338">MREARGRQTLDPAQAPTVHQHDLDRCGRRGNRRDDSLWRHLDRQETRLLRQAFAPPAELGPPLVDVLPGEVMTTRDIRNPRPIHTHLRQDRPLLRIRRATSPLDARQNFLPHDPIRHRRRR</sequence>
<evidence type="ECO:0000256" key="1">
    <source>
        <dbReference type="SAM" id="MobiDB-lite"/>
    </source>
</evidence>
<dbReference type="HOGENOM" id="CLU_144813_0_0_5"/>
<name>A4WQG9_CERS5</name>
<dbReference type="EMBL" id="CP000661">
    <property type="protein sequence ID" value="ABP69633.1"/>
    <property type="molecule type" value="Genomic_DNA"/>
</dbReference>
<proteinExistence type="predicted"/>
<feature type="compositionally biased region" description="Basic and acidic residues" evidence="1">
    <location>
        <begin position="19"/>
        <end position="33"/>
    </location>
</feature>